<dbReference type="AlphaFoldDB" id="A0A9X4KVL4"/>
<name>A0A9X4KVL4_9BACL</name>
<dbReference type="EMBL" id="JAPDIA010000007">
    <property type="protein sequence ID" value="MDG0811238.1"/>
    <property type="molecule type" value="Genomic_DNA"/>
</dbReference>
<evidence type="ECO:0000256" key="1">
    <source>
        <dbReference type="SAM" id="Phobius"/>
    </source>
</evidence>
<comment type="caution">
    <text evidence="2">The sequence shown here is derived from an EMBL/GenBank/DDBJ whole genome shotgun (WGS) entry which is preliminary data.</text>
</comment>
<keyword evidence="1" id="KW-0472">Membrane</keyword>
<keyword evidence="3" id="KW-1185">Reference proteome</keyword>
<dbReference type="RefSeq" id="WP_277533734.1">
    <property type="nucleotide sequence ID" value="NZ_JAPDIA010000007.1"/>
</dbReference>
<gene>
    <name evidence="2" type="ORF">OMP40_19105</name>
</gene>
<organism evidence="2 3">
    <name type="scientific">Cohnella rhizosphaerae</name>
    <dbReference type="NCBI Taxonomy" id="1457232"/>
    <lineage>
        <taxon>Bacteria</taxon>
        <taxon>Bacillati</taxon>
        <taxon>Bacillota</taxon>
        <taxon>Bacilli</taxon>
        <taxon>Bacillales</taxon>
        <taxon>Paenibacillaceae</taxon>
        <taxon>Cohnella</taxon>
    </lineage>
</organism>
<keyword evidence="1" id="KW-0812">Transmembrane</keyword>
<reference evidence="2" key="1">
    <citation type="submission" date="2022-10" db="EMBL/GenBank/DDBJ databases">
        <title>Comparative genomic analysis of Cohnella hashimotonis sp. nov., isolated from the International Space Station.</title>
        <authorList>
            <person name="Simpson A."/>
            <person name="Venkateswaran K."/>
        </authorList>
    </citation>
    <scope>NUCLEOTIDE SEQUENCE</scope>
    <source>
        <strain evidence="2">DSM 28161</strain>
    </source>
</reference>
<dbReference type="Proteomes" id="UP001153404">
    <property type="component" value="Unassembled WGS sequence"/>
</dbReference>
<keyword evidence="1" id="KW-1133">Transmembrane helix</keyword>
<sequence length="313" mass="34893">MGLMPGWRNRYFVRLALSYSALAVLLIGTAGGYLYDRANAVMVEEISKDSQHTLLNIQGYLENTLLQKYEDTFISQVMATVIPDSTDDLMILLSDPPVSHMYQITTFVNDLNVIAAANEGLAGITIYFAESDYVIDEKHYYRTPANAADSAFIDRLPNTAPNRWLLRKKDETGEDVLTYVYTLPYMMNQKSAKGYLYIDISLAYVKTILNQMTNASKETLIALDRAGTVMFQSRPVADRVMKLASEKVARDGSAIEVSKDNASDNIVAYLPPSLSANGWGYVVVKPTNSFFSRLKSSRTILYGAARSSSWPAY</sequence>
<evidence type="ECO:0000313" key="2">
    <source>
        <dbReference type="EMBL" id="MDG0811238.1"/>
    </source>
</evidence>
<accession>A0A9X4KVL4</accession>
<feature type="transmembrane region" description="Helical" evidence="1">
    <location>
        <begin position="12"/>
        <end position="35"/>
    </location>
</feature>
<evidence type="ECO:0000313" key="3">
    <source>
        <dbReference type="Proteomes" id="UP001153404"/>
    </source>
</evidence>
<protein>
    <submittedName>
        <fullName evidence="2">Cache domain-containing protein</fullName>
    </submittedName>
</protein>
<proteinExistence type="predicted"/>